<evidence type="ECO:0000256" key="3">
    <source>
        <dbReference type="ARBA" id="ARBA00023235"/>
    </source>
</evidence>
<dbReference type="SUPFAM" id="SSF55120">
    <property type="entry name" value="Pseudouridine synthase"/>
    <property type="match status" value="1"/>
</dbReference>
<dbReference type="RefSeq" id="WP_369248591.1">
    <property type="nucleotide sequence ID" value="NZ_CP163443.1"/>
</dbReference>
<comment type="catalytic activity">
    <reaction evidence="4 7">
        <text>uridine(38/39/40) in tRNA = pseudouridine(38/39/40) in tRNA</text>
        <dbReference type="Rhea" id="RHEA:22376"/>
        <dbReference type="Rhea" id="RHEA-COMP:10085"/>
        <dbReference type="Rhea" id="RHEA-COMP:10087"/>
        <dbReference type="ChEBI" id="CHEBI:65314"/>
        <dbReference type="ChEBI" id="CHEBI:65315"/>
        <dbReference type="EC" id="5.4.99.12"/>
    </reaction>
</comment>
<feature type="domain" description="Pseudouridine synthase I TruA alpha/beta" evidence="8">
    <location>
        <begin position="159"/>
        <end position="261"/>
    </location>
</feature>
<dbReference type="PANTHER" id="PTHR11142:SF0">
    <property type="entry name" value="TRNA PSEUDOURIDINE SYNTHASE-LIKE 1"/>
    <property type="match status" value="1"/>
</dbReference>
<dbReference type="Pfam" id="PF01416">
    <property type="entry name" value="PseudoU_synth_1"/>
    <property type="match status" value="2"/>
</dbReference>
<protein>
    <recommendedName>
        <fullName evidence="4">tRNA pseudouridine synthase A</fullName>
        <ecNumber evidence="4">5.4.99.12</ecNumber>
    </recommendedName>
    <alternativeName>
        <fullName evidence="4">tRNA pseudouridine(38-40) synthase</fullName>
    </alternativeName>
    <alternativeName>
        <fullName evidence="4">tRNA pseudouridylate synthase I</fullName>
    </alternativeName>
    <alternativeName>
        <fullName evidence="4">tRNA-uridine isomerase I</fullName>
    </alternativeName>
</protein>
<feature type="active site" description="Nucleophile" evidence="4 5">
    <location>
        <position position="64"/>
    </location>
</feature>
<dbReference type="FunFam" id="3.30.70.580:FF:000008">
    <property type="entry name" value="tRNA pseudouridine synthase A"/>
    <property type="match status" value="1"/>
</dbReference>
<comment type="similarity">
    <text evidence="1 4 7">Belongs to the tRNA pseudouridine synthase TruA family.</text>
</comment>
<organism evidence="9">
    <name type="scientific">Streptomyces sp. R41</name>
    <dbReference type="NCBI Taxonomy" id="3238632"/>
    <lineage>
        <taxon>Bacteria</taxon>
        <taxon>Bacillati</taxon>
        <taxon>Actinomycetota</taxon>
        <taxon>Actinomycetes</taxon>
        <taxon>Kitasatosporales</taxon>
        <taxon>Streptomycetaceae</taxon>
        <taxon>Streptomyces</taxon>
    </lineage>
</organism>
<dbReference type="CDD" id="cd02570">
    <property type="entry name" value="PseudoU_synth_EcTruA"/>
    <property type="match status" value="1"/>
</dbReference>
<sequence>MSDEVQPGFVRVRLDLSYDGTQFSGWAKQAGGQRTVQGEIEDALRTVTRSKDTTYELTVAGRTDAGVHARGQVAHVDLPVELWAEHQEKLLKRLAGRLSKDVRVWSLTEAPEGFNARFSAIWRRYAYRVTDNPGGVDPLLRNHVLWHDWPLDVDAMNEAAQRLVGEHDFAAYCKRREGATTIRMLQELSLVRGDDGIITATVRADAFCHNMVRSLIGALLFVGDGHRGPDWPGKVLAAGIRDSAVHVVRPHGLTLEEVGYPADELLAARNKEARNRRTLTGGGCC</sequence>
<gene>
    <name evidence="4 9" type="primary">truA</name>
    <name evidence="9" type="ORF">AB5J53_29155</name>
</gene>
<dbReference type="HAMAP" id="MF_00171">
    <property type="entry name" value="TruA"/>
    <property type="match status" value="1"/>
</dbReference>
<dbReference type="GO" id="GO:0160147">
    <property type="term" value="F:tRNA pseudouridine(38-40) synthase activity"/>
    <property type="evidence" value="ECO:0007669"/>
    <property type="project" value="UniProtKB-EC"/>
</dbReference>
<dbReference type="InterPro" id="IPR001406">
    <property type="entry name" value="PsdUridine_synth_TruA"/>
</dbReference>
<dbReference type="FunFam" id="3.30.70.660:FF:000003">
    <property type="entry name" value="tRNA pseudouridine synthase A"/>
    <property type="match status" value="1"/>
</dbReference>
<name>A0AB39RMM4_9ACTN</name>
<evidence type="ECO:0000259" key="8">
    <source>
        <dbReference type="Pfam" id="PF01416"/>
    </source>
</evidence>
<dbReference type="InterPro" id="IPR020097">
    <property type="entry name" value="PsdUridine_synth_TruA_a/b_dom"/>
</dbReference>
<reference evidence="9" key="1">
    <citation type="submission" date="2024-07" db="EMBL/GenBank/DDBJ databases">
        <authorList>
            <person name="Yu S.T."/>
        </authorList>
    </citation>
    <scope>NUCLEOTIDE SEQUENCE</scope>
    <source>
        <strain evidence="9">R41</strain>
    </source>
</reference>
<evidence type="ECO:0000256" key="1">
    <source>
        <dbReference type="ARBA" id="ARBA00009375"/>
    </source>
</evidence>
<dbReference type="GO" id="GO:0003723">
    <property type="term" value="F:RNA binding"/>
    <property type="evidence" value="ECO:0007669"/>
    <property type="project" value="InterPro"/>
</dbReference>
<dbReference type="NCBIfam" id="TIGR00071">
    <property type="entry name" value="hisT_truA"/>
    <property type="match status" value="1"/>
</dbReference>
<dbReference type="PANTHER" id="PTHR11142">
    <property type="entry name" value="PSEUDOURIDYLATE SYNTHASE"/>
    <property type="match status" value="1"/>
</dbReference>
<dbReference type="GO" id="GO:0031119">
    <property type="term" value="P:tRNA pseudouridine synthesis"/>
    <property type="evidence" value="ECO:0007669"/>
    <property type="project" value="UniProtKB-UniRule"/>
</dbReference>
<accession>A0AB39RMM4</accession>
<comment type="subunit">
    <text evidence="4">Homodimer.</text>
</comment>
<dbReference type="PIRSF" id="PIRSF001430">
    <property type="entry name" value="tRNA_psdUrid_synth"/>
    <property type="match status" value="1"/>
</dbReference>
<evidence type="ECO:0000256" key="2">
    <source>
        <dbReference type="ARBA" id="ARBA00022694"/>
    </source>
</evidence>
<dbReference type="InterPro" id="IPR020103">
    <property type="entry name" value="PsdUridine_synth_cat_dom_sf"/>
</dbReference>
<evidence type="ECO:0000313" key="9">
    <source>
        <dbReference type="EMBL" id="XDQ55446.1"/>
    </source>
</evidence>
<dbReference type="Gene3D" id="3.30.70.660">
    <property type="entry name" value="Pseudouridine synthase I, catalytic domain, C-terminal subdomain"/>
    <property type="match status" value="1"/>
</dbReference>
<feature type="domain" description="Pseudouridine synthase I TruA alpha/beta" evidence="8">
    <location>
        <begin position="17"/>
        <end position="103"/>
    </location>
</feature>
<dbReference type="EMBL" id="CP163443">
    <property type="protein sequence ID" value="XDQ55446.1"/>
    <property type="molecule type" value="Genomic_DNA"/>
</dbReference>
<evidence type="ECO:0000256" key="6">
    <source>
        <dbReference type="PIRSR" id="PIRSR001430-2"/>
    </source>
</evidence>
<comment type="function">
    <text evidence="4">Formation of pseudouridine at positions 38, 39 and 40 in the anticodon stem and loop of transfer RNAs.</text>
</comment>
<dbReference type="InterPro" id="IPR020094">
    <property type="entry name" value="TruA/RsuA/RluB/E/F_N"/>
</dbReference>
<evidence type="ECO:0000256" key="5">
    <source>
        <dbReference type="PIRSR" id="PIRSR001430-1"/>
    </source>
</evidence>
<dbReference type="EC" id="5.4.99.12" evidence="4"/>
<dbReference type="InterPro" id="IPR020095">
    <property type="entry name" value="PsdUridine_synth_TruA_C"/>
</dbReference>
<dbReference type="AlphaFoldDB" id="A0AB39RMM4"/>
<comment type="caution">
    <text evidence="4">Lacks conserved residue(s) required for the propagation of feature annotation.</text>
</comment>
<dbReference type="Gene3D" id="3.30.70.580">
    <property type="entry name" value="Pseudouridine synthase I, catalytic domain, N-terminal subdomain"/>
    <property type="match status" value="1"/>
</dbReference>
<evidence type="ECO:0000256" key="4">
    <source>
        <dbReference type="HAMAP-Rule" id="MF_00171"/>
    </source>
</evidence>
<proteinExistence type="inferred from homology"/>
<feature type="binding site" evidence="4 6">
    <location>
        <position position="125"/>
    </location>
    <ligand>
        <name>substrate</name>
    </ligand>
</feature>
<evidence type="ECO:0000256" key="7">
    <source>
        <dbReference type="RuleBase" id="RU003792"/>
    </source>
</evidence>
<keyword evidence="3 4" id="KW-0413">Isomerase</keyword>
<keyword evidence="2 4" id="KW-0819">tRNA processing</keyword>